<reference evidence="2" key="1">
    <citation type="submission" date="2019-08" db="EMBL/GenBank/DDBJ databases">
        <authorList>
            <person name="Kucharzyk K."/>
            <person name="Murdoch R.W."/>
            <person name="Higgins S."/>
            <person name="Loffler F."/>
        </authorList>
    </citation>
    <scope>NUCLEOTIDE SEQUENCE</scope>
</reference>
<keyword evidence="1" id="KW-0812">Transmembrane</keyword>
<dbReference type="EMBL" id="VSSQ01044330">
    <property type="protein sequence ID" value="MPM98141.1"/>
    <property type="molecule type" value="Genomic_DNA"/>
</dbReference>
<name>A0A645E9N6_9ZZZZ</name>
<dbReference type="InterPro" id="IPR032713">
    <property type="entry name" value="EmrE"/>
</dbReference>
<accession>A0A645E9N6</accession>
<evidence type="ECO:0000313" key="2">
    <source>
        <dbReference type="EMBL" id="MPM98141.1"/>
    </source>
</evidence>
<feature type="transmembrane region" description="Helical" evidence="1">
    <location>
        <begin position="14"/>
        <end position="33"/>
    </location>
</feature>
<feature type="transmembrane region" description="Helical" evidence="1">
    <location>
        <begin position="106"/>
        <end position="126"/>
    </location>
</feature>
<dbReference type="AlphaFoldDB" id="A0A645E9N6"/>
<keyword evidence="1" id="KW-1133">Transmembrane helix</keyword>
<evidence type="ECO:0008006" key="3">
    <source>
        <dbReference type="Google" id="ProtNLM"/>
    </source>
</evidence>
<proteinExistence type="predicted"/>
<sequence length="132" mass="14192">MALCPPELSTVERVYGMTLCSLPFWVLLGLYGLVTRGLPSVSQAVQSLGVAVLSGVIATLLFFRATDLVKHSQRQLAVVESTQSFEVLFTLLGGVLLLRDAPPDKYGWFGVGLIVLGMVLSSLVSLPKKEKA</sequence>
<keyword evidence="1" id="KW-0472">Membrane</keyword>
<feature type="transmembrane region" description="Helical" evidence="1">
    <location>
        <begin position="45"/>
        <end position="63"/>
    </location>
</feature>
<evidence type="ECO:0000256" key="1">
    <source>
        <dbReference type="SAM" id="Phobius"/>
    </source>
</evidence>
<dbReference type="InterPro" id="IPR037185">
    <property type="entry name" value="EmrE-like"/>
</dbReference>
<protein>
    <recommendedName>
        <fullName evidence="3">EamA domain-containing protein</fullName>
    </recommendedName>
</protein>
<comment type="caution">
    <text evidence="2">The sequence shown here is derived from an EMBL/GenBank/DDBJ whole genome shotgun (WGS) entry which is preliminary data.</text>
</comment>
<dbReference type="Pfam" id="PF13536">
    <property type="entry name" value="EmrE"/>
    <property type="match status" value="1"/>
</dbReference>
<dbReference type="SUPFAM" id="SSF103481">
    <property type="entry name" value="Multidrug resistance efflux transporter EmrE"/>
    <property type="match status" value="1"/>
</dbReference>
<organism evidence="2">
    <name type="scientific">bioreactor metagenome</name>
    <dbReference type="NCBI Taxonomy" id="1076179"/>
    <lineage>
        <taxon>unclassified sequences</taxon>
        <taxon>metagenomes</taxon>
        <taxon>ecological metagenomes</taxon>
    </lineage>
</organism>
<gene>
    <name evidence="2" type="ORF">SDC9_145324</name>
</gene>